<dbReference type="EMBL" id="LWBP01000243">
    <property type="protein sequence ID" value="OQP46597.1"/>
    <property type="molecule type" value="Genomic_DNA"/>
</dbReference>
<name>A0A1V9EKB9_9BACT</name>
<dbReference type="OrthoDB" id="628988at2"/>
<comment type="caution">
    <text evidence="3">The sequence shown here is derived from an EMBL/GenBank/DDBJ whole genome shotgun (WGS) entry which is preliminary data.</text>
</comment>
<keyword evidence="1" id="KW-0732">Signal</keyword>
<evidence type="ECO:0000256" key="1">
    <source>
        <dbReference type="SAM" id="SignalP"/>
    </source>
</evidence>
<dbReference type="NCBIfam" id="NF033208">
    <property type="entry name" value="choice_anch_E"/>
    <property type="match status" value="1"/>
</dbReference>
<evidence type="ECO:0000313" key="4">
    <source>
        <dbReference type="Proteomes" id="UP000192276"/>
    </source>
</evidence>
<feature type="chain" id="PRO_5012258070" description="Secretion system C-terminal sorting domain-containing protein" evidence="1">
    <location>
        <begin position="23"/>
        <end position="389"/>
    </location>
</feature>
<keyword evidence="4" id="KW-1185">Reference proteome</keyword>
<organism evidence="3 4">
    <name type="scientific">Niastella populi</name>
    <dbReference type="NCBI Taxonomy" id="550983"/>
    <lineage>
        <taxon>Bacteria</taxon>
        <taxon>Pseudomonadati</taxon>
        <taxon>Bacteroidota</taxon>
        <taxon>Chitinophagia</taxon>
        <taxon>Chitinophagales</taxon>
        <taxon>Chitinophagaceae</taxon>
        <taxon>Niastella</taxon>
    </lineage>
</organism>
<dbReference type="Pfam" id="PF18962">
    <property type="entry name" value="Por_Secre_tail"/>
    <property type="match status" value="1"/>
</dbReference>
<feature type="domain" description="Secretion system C-terminal sorting" evidence="2">
    <location>
        <begin position="312"/>
        <end position="387"/>
    </location>
</feature>
<accession>A0A1V9EKB9</accession>
<gene>
    <name evidence="3" type="ORF">A4R26_07675</name>
</gene>
<sequence length="389" mass="43041">MKMLNRTVLIPLILLLAFKSQAQCDAGNVSTLSYDTTVNALGNSLYSFTFPQFDPTLGTLTEVKINTKVTLVYNFSLENGESNPVNNYRVRVFRDDEISSNALMSPLTNSFQKQYGYFTLGGSDGVPDSGPDYTQQGPLYVLNKNDINYTLSNTADFFGSGTVMFDYATSTYSAAQGSINNNLNGSAQDEVNFNITYTYCPQIILAADITSFKASKVNDAVIDIKWITQNEKNNRKYELQKSTDGKTFRGVAQFAGKTTQAGSYSYSYAVQPTDNGKTVLFRIKQVEENGAAKFSIINAVRLGSKKGTPPGIYPNPAKGATNLLFSNTKRSNWEVSVYTISGRLLKRYNFINALTGKINTAQELEKGVYMVKSVNKTTREQFVQQLIVQ</sequence>
<proteinExistence type="predicted"/>
<dbReference type="InterPro" id="IPR013783">
    <property type="entry name" value="Ig-like_fold"/>
</dbReference>
<evidence type="ECO:0000259" key="2">
    <source>
        <dbReference type="Pfam" id="PF18962"/>
    </source>
</evidence>
<dbReference type="Gene3D" id="2.60.40.10">
    <property type="entry name" value="Immunoglobulins"/>
    <property type="match status" value="1"/>
</dbReference>
<dbReference type="STRING" id="550983.A4R26_07675"/>
<dbReference type="InterPro" id="IPR026444">
    <property type="entry name" value="Secre_tail"/>
</dbReference>
<reference evidence="4" key="1">
    <citation type="submission" date="2016-04" db="EMBL/GenBank/DDBJ databases">
        <authorList>
            <person name="Chen L."/>
            <person name="Zhuang W."/>
            <person name="Wang G."/>
        </authorList>
    </citation>
    <scope>NUCLEOTIDE SEQUENCE [LARGE SCALE GENOMIC DNA]</scope>
    <source>
        <strain evidence="4">208</strain>
    </source>
</reference>
<dbReference type="AlphaFoldDB" id="A0A1V9EKB9"/>
<protein>
    <recommendedName>
        <fullName evidence="2">Secretion system C-terminal sorting domain-containing protein</fullName>
    </recommendedName>
</protein>
<dbReference type="NCBIfam" id="TIGR04183">
    <property type="entry name" value="Por_Secre_tail"/>
    <property type="match status" value="1"/>
</dbReference>
<dbReference type="RefSeq" id="WP_081170619.1">
    <property type="nucleotide sequence ID" value="NZ_LWBP01000243.1"/>
</dbReference>
<dbReference type="Proteomes" id="UP000192276">
    <property type="component" value="Unassembled WGS sequence"/>
</dbReference>
<feature type="signal peptide" evidence="1">
    <location>
        <begin position="1"/>
        <end position="22"/>
    </location>
</feature>
<evidence type="ECO:0000313" key="3">
    <source>
        <dbReference type="EMBL" id="OQP46597.1"/>
    </source>
</evidence>